<dbReference type="PANTHER" id="PTHR46494:SF1">
    <property type="entry name" value="CORA FAMILY METAL ION TRANSPORTER (EUROFUNG)"/>
    <property type="match status" value="1"/>
</dbReference>
<keyword evidence="10" id="KW-1185">Reference proteome</keyword>
<dbReference type="InterPro" id="IPR045863">
    <property type="entry name" value="CorA_TM1_TM2"/>
</dbReference>
<keyword evidence="5 8" id="KW-0812">Transmembrane</keyword>
<dbReference type="SUPFAM" id="SSF143865">
    <property type="entry name" value="CorA soluble domain-like"/>
    <property type="match status" value="1"/>
</dbReference>
<reference evidence="9 10" key="1">
    <citation type="submission" date="2021-04" db="EMBL/GenBank/DDBJ databases">
        <authorList>
            <person name="Rodrigo-Torres L."/>
            <person name="Arahal R. D."/>
            <person name="Lucena T."/>
        </authorList>
    </citation>
    <scope>NUCLEOTIDE SEQUENCE [LARGE SCALE GENOMIC DNA]</scope>
    <source>
        <strain evidence="9 10">CECT 9623</strain>
    </source>
</reference>
<dbReference type="RefSeq" id="WP_229254632.1">
    <property type="nucleotide sequence ID" value="NZ_CAJRAU010000003.1"/>
</dbReference>
<dbReference type="InterPro" id="IPR004488">
    <property type="entry name" value="Mg/Co-transport_prot_CorA"/>
</dbReference>
<protein>
    <recommendedName>
        <fullName evidence="8">Magnesium transport protein CorA</fullName>
    </recommendedName>
</protein>
<keyword evidence="8" id="KW-0460">Magnesium</keyword>
<evidence type="ECO:0000256" key="4">
    <source>
        <dbReference type="ARBA" id="ARBA00022475"/>
    </source>
</evidence>
<feature type="transmembrane region" description="Helical" evidence="8">
    <location>
        <begin position="316"/>
        <end position="335"/>
    </location>
</feature>
<dbReference type="Pfam" id="PF01544">
    <property type="entry name" value="CorA"/>
    <property type="match status" value="1"/>
</dbReference>
<accession>A0ABM8UPW0</accession>
<evidence type="ECO:0000313" key="10">
    <source>
        <dbReference type="Proteomes" id="UP000679725"/>
    </source>
</evidence>
<sequence>MDKEESAPGPELRPLIQKTKRYKRRNLLTSPGTLTYIGPEIALKTKVRRIQYNEQMIRDEAVKSLNECAPAPVGEPIITWLDVDGIHETGLIEKLGKLYQLHPLLLEDVVNTEHKPKLEFYDSGHLFLTLKMLHVESENPVCLSAEHVSFVLGTNYVISFQEERNSDIFTPVLARLEASVGKTRRNGPDYLLFALLDIVVDNYFLVLEKLGDNLDVTEDRVIAGSDDLSLNELYALKRELSVARRQIWPLRDMLSQLIREENSQIAKEVVPYYRDLYDHVMQVLDTIDSYRELVASLVDVHLSTISNRMNSVMKTLTIFSAIFMPLTFIVGVYGMNFEYMPELKMRYGYYYVWGIMAMVTVGMIFYFRTKKWM</sequence>
<dbReference type="NCBIfam" id="TIGR00383">
    <property type="entry name" value="corA"/>
    <property type="match status" value="1"/>
</dbReference>
<dbReference type="Proteomes" id="UP000679725">
    <property type="component" value="Unassembled WGS sequence"/>
</dbReference>
<comment type="caution">
    <text evidence="9">The sequence shown here is derived from an EMBL/GenBank/DDBJ whole genome shotgun (WGS) entry which is preliminary data.</text>
</comment>
<dbReference type="EMBL" id="CAJRAU010000003">
    <property type="protein sequence ID" value="CAG5069536.1"/>
    <property type="molecule type" value="Genomic_DNA"/>
</dbReference>
<evidence type="ECO:0000313" key="9">
    <source>
        <dbReference type="EMBL" id="CAG5069536.1"/>
    </source>
</evidence>
<keyword evidence="8" id="KW-0406">Ion transport</keyword>
<gene>
    <name evidence="9" type="primary">corA_2</name>
    <name evidence="8" type="synonym">corA</name>
    <name evidence="9" type="ORF">DYBT9623_02272</name>
</gene>
<evidence type="ECO:0000256" key="5">
    <source>
        <dbReference type="ARBA" id="ARBA00022692"/>
    </source>
</evidence>
<evidence type="ECO:0000256" key="6">
    <source>
        <dbReference type="ARBA" id="ARBA00022989"/>
    </source>
</evidence>
<dbReference type="InterPro" id="IPR045861">
    <property type="entry name" value="CorA_cytoplasmic_dom"/>
</dbReference>
<keyword evidence="7 8" id="KW-0472">Membrane</keyword>
<comment type="function">
    <text evidence="8">Mediates influx of magnesium ions.</text>
</comment>
<evidence type="ECO:0000256" key="3">
    <source>
        <dbReference type="ARBA" id="ARBA00022448"/>
    </source>
</evidence>
<evidence type="ECO:0000256" key="1">
    <source>
        <dbReference type="ARBA" id="ARBA00004651"/>
    </source>
</evidence>
<dbReference type="InterPro" id="IPR002523">
    <property type="entry name" value="MgTranspt_CorA/ZnTranspt_ZntB"/>
</dbReference>
<comment type="similarity">
    <text evidence="2 8">Belongs to the CorA metal ion transporter (MIT) (TC 1.A.35) family.</text>
</comment>
<organism evidence="9 10">
    <name type="scientific">Dyadobacter linearis</name>
    <dbReference type="NCBI Taxonomy" id="2823330"/>
    <lineage>
        <taxon>Bacteria</taxon>
        <taxon>Pseudomonadati</taxon>
        <taxon>Bacteroidota</taxon>
        <taxon>Cytophagia</taxon>
        <taxon>Cytophagales</taxon>
        <taxon>Spirosomataceae</taxon>
        <taxon>Dyadobacter</taxon>
    </lineage>
</organism>
<dbReference type="Gene3D" id="1.20.58.340">
    <property type="entry name" value="Magnesium transport protein CorA, transmembrane region"/>
    <property type="match status" value="2"/>
</dbReference>
<evidence type="ECO:0000256" key="7">
    <source>
        <dbReference type="ARBA" id="ARBA00023136"/>
    </source>
</evidence>
<dbReference type="Gene3D" id="3.30.460.20">
    <property type="entry name" value="CorA soluble domain-like"/>
    <property type="match status" value="1"/>
</dbReference>
<keyword evidence="4 8" id="KW-1003">Cell membrane</keyword>
<name>A0ABM8UPW0_9BACT</name>
<evidence type="ECO:0000256" key="8">
    <source>
        <dbReference type="RuleBase" id="RU362010"/>
    </source>
</evidence>
<feature type="transmembrane region" description="Helical" evidence="8">
    <location>
        <begin position="347"/>
        <end position="367"/>
    </location>
</feature>
<dbReference type="SUPFAM" id="SSF144083">
    <property type="entry name" value="Magnesium transport protein CorA, transmembrane region"/>
    <property type="match status" value="1"/>
</dbReference>
<keyword evidence="6 8" id="KW-1133">Transmembrane helix</keyword>
<comment type="subcellular location">
    <subcellularLocation>
        <location evidence="1">Cell membrane</location>
        <topology evidence="1">Multi-pass membrane protein</topology>
    </subcellularLocation>
    <subcellularLocation>
        <location evidence="8">Membrane</location>
        <topology evidence="8">Multi-pass membrane protein</topology>
    </subcellularLocation>
</comment>
<evidence type="ECO:0000256" key="2">
    <source>
        <dbReference type="ARBA" id="ARBA00009765"/>
    </source>
</evidence>
<keyword evidence="3 8" id="KW-0813">Transport</keyword>
<dbReference type="CDD" id="cd12828">
    <property type="entry name" value="TmCorA-like_1"/>
    <property type="match status" value="1"/>
</dbReference>
<proteinExistence type="inferred from homology"/>
<dbReference type="PANTHER" id="PTHR46494">
    <property type="entry name" value="CORA FAMILY METAL ION TRANSPORTER (EUROFUNG)"/>
    <property type="match status" value="1"/>
</dbReference>